<reference evidence="2 3" key="1">
    <citation type="submission" date="2020-08" db="EMBL/GenBank/DDBJ databases">
        <title>Genomic Encyclopedia of Type Strains, Phase IV (KMG-IV): sequencing the most valuable type-strain genomes for metagenomic binning, comparative biology and taxonomic classification.</title>
        <authorList>
            <person name="Goeker M."/>
        </authorList>
    </citation>
    <scope>NUCLEOTIDE SEQUENCE [LARGE SCALE GENOMIC DNA]</scope>
    <source>
        <strain evidence="2 3">DSM 25799</strain>
    </source>
</reference>
<dbReference type="RefSeq" id="WP_183327203.1">
    <property type="nucleotide sequence ID" value="NZ_JACHHK010000002.1"/>
</dbReference>
<dbReference type="EMBL" id="JACHHK010000002">
    <property type="protein sequence ID" value="MBB5182474.1"/>
    <property type="molecule type" value="Genomic_DNA"/>
</dbReference>
<comment type="caution">
    <text evidence="2">The sequence shown here is derived from an EMBL/GenBank/DDBJ whole genome shotgun (WGS) entry which is preliminary data.</text>
</comment>
<gene>
    <name evidence="2" type="ORF">HNQ47_000493</name>
</gene>
<keyword evidence="1" id="KW-0812">Transmembrane</keyword>
<proteinExistence type="predicted"/>
<accession>A0A7W8CWY2</accession>
<name>A0A7W8CWY2_9FIRM</name>
<feature type="transmembrane region" description="Helical" evidence="1">
    <location>
        <begin position="6"/>
        <end position="23"/>
    </location>
</feature>
<evidence type="ECO:0000256" key="1">
    <source>
        <dbReference type="SAM" id="Phobius"/>
    </source>
</evidence>
<evidence type="ECO:0000313" key="2">
    <source>
        <dbReference type="EMBL" id="MBB5182474.1"/>
    </source>
</evidence>
<keyword evidence="1" id="KW-0472">Membrane</keyword>
<keyword evidence="1" id="KW-1133">Transmembrane helix</keyword>
<dbReference type="AlphaFoldDB" id="A0A7W8CWY2"/>
<organism evidence="2 3">
    <name type="scientific">Catenisphaera adipataccumulans</name>
    <dbReference type="NCBI Taxonomy" id="700500"/>
    <lineage>
        <taxon>Bacteria</taxon>
        <taxon>Bacillati</taxon>
        <taxon>Bacillota</taxon>
        <taxon>Erysipelotrichia</taxon>
        <taxon>Erysipelotrichales</taxon>
        <taxon>Erysipelotrichaceae</taxon>
        <taxon>Catenisphaera</taxon>
    </lineage>
</organism>
<dbReference type="Proteomes" id="UP000539953">
    <property type="component" value="Unassembled WGS sequence"/>
</dbReference>
<evidence type="ECO:0000313" key="3">
    <source>
        <dbReference type="Proteomes" id="UP000539953"/>
    </source>
</evidence>
<keyword evidence="3" id="KW-1185">Reference proteome</keyword>
<sequence>MKDIRTWLGIGAAVLVIVFYLIFDHQSVYKPIDLTKYCIVKDDTVTKDPALKKELDPYNEVDKEWYDSLKYTVIKKSGNTLTIKVSYDKECEEQMFYDFEPDDSDTFTMQTD</sequence>
<protein>
    <submittedName>
        <fullName evidence="2">Uncharacterized protein</fullName>
    </submittedName>
</protein>